<comment type="subcellular location">
    <subcellularLocation>
        <location evidence="1">Nucleus</location>
    </subcellularLocation>
</comment>
<evidence type="ECO:0000313" key="10">
    <source>
        <dbReference type="Proteomes" id="UP001152799"/>
    </source>
</evidence>
<keyword evidence="6" id="KW-0234">DNA repair</keyword>
<dbReference type="FunFam" id="3.40.470.10:FF:000005">
    <property type="entry name" value="Single-strand selective monofunctional uracil DNA glycosylase"/>
    <property type="match status" value="1"/>
</dbReference>
<dbReference type="PANTHER" id="PTHR13235">
    <property type="entry name" value="SINGLE-STRAND SELECTIVE MONOFUNCTIONAL URACIL DNA GLYCOSYLASE"/>
    <property type="match status" value="1"/>
</dbReference>
<organism evidence="9 10">
    <name type="scientific">Ceutorhynchus assimilis</name>
    <name type="common">cabbage seed weevil</name>
    <dbReference type="NCBI Taxonomy" id="467358"/>
    <lineage>
        <taxon>Eukaryota</taxon>
        <taxon>Metazoa</taxon>
        <taxon>Ecdysozoa</taxon>
        <taxon>Arthropoda</taxon>
        <taxon>Hexapoda</taxon>
        <taxon>Insecta</taxon>
        <taxon>Pterygota</taxon>
        <taxon>Neoptera</taxon>
        <taxon>Endopterygota</taxon>
        <taxon>Coleoptera</taxon>
        <taxon>Polyphaga</taxon>
        <taxon>Cucujiformia</taxon>
        <taxon>Curculionidae</taxon>
        <taxon>Ceutorhynchinae</taxon>
        <taxon>Ceutorhynchus</taxon>
    </lineage>
</organism>
<dbReference type="Proteomes" id="UP001152799">
    <property type="component" value="Chromosome 16"/>
</dbReference>
<keyword evidence="7" id="KW-0539">Nucleus</keyword>
<evidence type="ECO:0000256" key="6">
    <source>
        <dbReference type="ARBA" id="ARBA00023204"/>
    </source>
</evidence>
<dbReference type="GO" id="GO:0006284">
    <property type="term" value="P:base-excision repair"/>
    <property type="evidence" value="ECO:0007669"/>
    <property type="project" value="InterPro"/>
</dbReference>
<evidence type="ECO:0000313" key="9">
    <source>
        <dbReference type="EMBL" id="CAG9763972.1"/>
    </source>
</evidence>
<evidence type="ECO:0000256" key="4">
    <source>
        <dbReference type="ARBA" id="ARBA00022801"/>
    </source>
</evidence>
<dbReference type="InterPro" id="IPR039134">
    <property type="entry name" value="SMUG1"/>
</dbReference>
<evidence type="ECO:0000256" key="1">
    <source>
        <dbReference type="ARBA" id="ARBA00004123"/>
    </source>
</evidence>
<evidence type="ECO:0000256" key="3">
    <source>
        <dbReference type="ARBA" id="ARBA00022763"/>
    </source>
</evidence>
<reference evidence="9" key="1">
    <citation type="submission" date="2022-01" db="EMBL/GenBank/DDBJ databases">
        <authorList>
            <person name="King R."/>
        </authorList>
    </citation>
    <scope>NUCLEOTIDE SEQUENCE</scope>
</reference>
<dbReference type="PANTHER" id="PTHR13235:SF2">
    <property type="entry name" value="SINGLE-STRAND SELECTIVE MONOFUNCTIONAL URACIL DNA GLYCOSYLASE"/>
    <property type="match status" value="1"/>
</dbReference>
<accession>A0A9N9MK75</accession>
<keyword evidence="3" id="KW-0227">DNA damage</keyword>
<evidence type="ECO:0000256" key="2">
    <source>
        <dbReference type="ARBA" id="ARBA00007889"/>
    </source>
</evidence>
<dbReference type="GO" id="GO:0003677">
    <property type="term" value="F:DNA binding"/>
    <property type="evidence" value="ECO:0007669"/>
    <property type="project" value="UniProtKB-KW"/>
</dbReference>
<evidence type="ECO:0000256" key="7">
    <source>
        <dbReference type="ARBA" id="ARBA00023242"/>
    </source>
</evidence>
<dbReference type="InterPro" id="IPR036895">
    <property type="entry name" value="Uracil-DNA_glycosylase-like_sf"/>
</dbReference>
<dbReference type="GO" id="GO:0000703">
    <property type="term" value="F:oxidized pyrimidine nucleobase lesion DNA N-glycosylase activity"/>
    <property type="evidence" value="ECO:0007669"/>
    <property type="project" value="TreeGrafter"/>
</dbReference>
<feature type="domain" description="Uracil-DNA glycosylase-like" evidence="8">
    <location>
        <begin position="295"/>
        <end position="487"/>
    </location>
</feature>
<protein>
    <recommendedName>
        <fullName evidence="8">Uracil-DNA glycosylase-like domain-containing protein</fullName>
    </recommendedName>
</protein>
<gene>
    <name evidence="9" type="ORF">CEUTPL_LOCUS4620</name>
</gene>
<keyword evidence="4" id="KW-0378">Hydrolase</keyword>
<dbReference type="GO" id="GO:0017065">
    <property type="term" value="F:single-strand selective uracil DNA N-glycosylase activity"/>
    <property type="evidence" value="ECO:0007669"/>
    <property type="project" value="InterPro"/>
</dbReference>
<dbReference type="AlphaFoldDB" id="A0A9N9MK75"/>
<evidence type="ECO:0000259" key="8">
    <source>
        <dbReference type="Pfam" id="PF03167"/>
    </source>
</evidence>
<name>A0A9N9MK75_9CUCU</name>
<dbReference type="OrthoDB" id="408702at2759"/>
<keyword evidence="5" id="KW-0238">DNA-binding</keyword>
<keyword evidence="10" id="KW-1185">Reference proteome</keyword>
<dbReference type="CDD" id="cd19374">
    <property type="entry name" value="UDG-F3_SMUG1-like"/>
    <property type="match status" value="1"/>
</dbReference>
<dbReference type="InterPro" id="IPR005122">
    <property type="entry name" value="Uracil-DNA_glycosylase-like"/>
</dbReference>
<dbReference type="EMBL" id="OU892292">
    <property type="protein sequence ID" value="CAG9763972.1"/>
    <property type="molecule type" value="Genomic_DNA"/>
</dbReference>
<dbReference type="GO" id="GO:0005634">
    <property type="term" value="C:nucleus"/>
    <property type="evidence" value="ECO:0007669"/>
    <property type="project" value="UniProtKB-SubCell"/>
</dbReference>
<comment type="similarity">
    <text evidence="2">Belongs to the uracil-DNA glycosylase (UDG) superfamily. SMUG1 family.</text>
</comment>
<dbReference type="SUPFAM" id="SSF52141">
    <property type="entry name" value="Uracil-DNA glycosylase-like"/>
    <property type="match status" value="2"/>
</dbReference>
<sequence>MLRQKLFGDNTGAVLDLSLPNCAPSEVSRYFPNIRPPVQEGPLLADQLIQIQSVLNQALSGVDFRRAPVEYVYNPTEYARAPFELYLRKYSNSNQKILLVGMNPSPSGMCQTGVPFGDVNWVKNWLKIEGAVQKPALECPQRPVQGFACTKKEQSGDRFWKFWQGLCTEPEQFFHNAFVYNYCPLAFMNGAGKNLTPVDLKCNKQLMLRQKLFGDNTGAVLDLSLPNCAPSDVSRYFPNIRPPVQEGPLLADRLIQIQSALNQALSGVDFRRAPVEYVYNPTEYARAPFELYLRKYSNSNQKILLVGMNPSPSGMCQTGVPFGDVNWVKNWLKIEGAVQKPALECPQRPVQGFACTKKEQSGDRFWKFWQGLCTEPEQFFHNAFVYNYCPLAFMNGAGKNLTPADLKDCKQLETICDKSYKEVLELFEPEIVIAIGRYIEKRSKFVLKTSKTGSMRLLCMPHPSRRSTNNQNWPQKAQTFLETNNLLQFF</sequence>
<proteinExistence type="inferred from homology"/>
<dbReference type="Pfam" id="PF03167">
    <property type="entry name" value="UDG"/>
    <property type="match status" value="1"/>
</dbReference>
<dbReference type="Gene3D" id="3.40.470.10">
    <property type="entry name" value="Uracil-DNA glycosylase-like domain"/>
    <property type="match status" value="2"/>
</dbReference>
<evidence type="ECO:0000256" key="5">
    <source>
        <dbReference type="ARBA" id="ARBA00023125"/>
    </source>
</evidence>